<dbReference type="AlphaFoldDB" id="A0AAV9G2P8"/>
<dbReference type="Pfam" id="PF15474">
    <property type="entry name" value="MU117"/>
    <property type="match status" value="1"/>
</dbReference>
<protein>
    <submittedName>
        <fullName evidence="2">Uncharacterized protein</fullName>
    </submittedName>
</protein>
<evidence type="ECO:0000256" key="1">
    <source>
        <dbReference type="SAM" id="SignalP"/>
    </source>
</evidence>
<dbReference type="PROSITE" id="PS51257">
    <property type="entry name" value="PROKAR_LIPOPROTEIN"/>
    <property type="match status" value="1"/>
</dbReference>
<organism evidence="2 3">
    <name type="scientific">Podospora aff. communis PSN243</name>
    <dbReference type="NCBI Taxonomy" id="3040156"/>
    <lineage>
        <taxon>Eukaryota</taxon>
        <taxon>Fungi</taxon>
        <taxon>Dikarya</taxon>
        <taxon>Ascomycota</taxon>
        <taxon>Pezizomycotina</taxon>
        <taxon>Sordariomycetes</taxon>
        <taxon>Sordariomycetidae</taxon>
        <taxon>Sordariales</taxon>
        <taxon>Podosporaceae</taxon>
        <taxon>Podospora</taxon>
    </lineage>
</organism>
<dbReference type="InterPro" id="IPR029167">
    <property type="entry name" value="Mug117"/>
</dbReference>
<reference evidence="2" key="2">
    <citation type="submission" date="2023-05" db="EMBL/GenBank/DDBJ databases">
        <authorList>
            <consortium name="Lawrence Berkeley National Laboratory"/>
            <person name="Steindorff A."/>
            <person name="Hensen N."/>
            <person name="Bonometti L."/>
            <person name="Westerberg I."/>
            <person name="Brannstrom I.O."/>
            <person name="Guillou S."/>
            <person name="Cros-Aarteil S."/>
            <person name="Calhoun S."/>
            <person name="Haridas S."/>
            <person name="Kuo A."/>
            <person name="Mondo S."/>
            <person name="Pangilinan J."/>
            <person name="Riley R."/>
            <person name="Labutti K."/>
            <person name="Andreopoulos B."/>
            <person name="Lipzen A."/>
            <person name="Chen C."/>
            <person name="Yanf M."/>
            <person name="Daum C."/>
            <person name="Ng V."/>
            <person name="Clum A."/>
            <person name="Ohm R."/>
            <person name="Martin F."/>
            <person name="Silar P."/>
            <person name="Natvig D."/>
            <person name="Lalanne C."/>
            <person name="Gautier V."/>
            <person name="Ament-Velasquez S.L."/>
            <person name="Kruys A."/>
            <person name="Hutchinson M.I."/>
            <person name="Powell A.J."/>
            <person name="Barry K."/>
            <person name="Miller A.N."/>
            <person name="Grigoriev I.V."/>
            <person name="Debuchy R."/>
            <person name="Gladieux P."/>
            <person name="Thoren M.H."/>
            <person name="Johannesson H."/>
        </authorList>
    </citation>
    <scope>NUCLEOTIDE SEQUENCE</scope>
    <source>
        <strain evidence="2">PSN243</strain>
    </source>
</reference>
<evidence type="ECO:0000313" key="2">
    <source>
        <dbReference type="EMBL" id="KAK4441901.1"/>
    </source>
</evidence>
<dbReference type="Proteomes" id="UP001321760">
    <property type="component" value="Unassembled WGS sequence"/>
</dbReference>
<name>A0AAV9G2P8_9PEZI</name>
<evidence type="ECO:0000313" key="3">
    <source>
        <dbReference type="Proteomes" id="UP001321760"/>
    </source>
</evidence>
<sequence>MRSAAGLSALAALISCISAVPAPSNSNTNLEVPRSDLGPAWLLREDLPADAVVYGLDEDPLASRDAESSPNPANLLKRSDCNGSSSCYAISGSTCVAASNRYGDGNWYCGYTSRIKHSCEGGCAGCTAIFTCSNHGGACWAGWYLKTLFAKIYGEVGCGICGSYTWSEGAASGCRVTYNYCGAWSCNDRG</sequence>
<proteinExistence type="predicted"/>
<feature type="chain" id="PRO_5043709649" evidence="1">
    <location>
        <begin position="20"/>
        <end position="190"/>
    </location>
</feature>
<keyword evidence="1" id="KW-0732">Signal</keyword>
<reference evidence="2" key="1">
    <citation type="journal article" date="2023" name="Mol. Phylogenet. Evol.">
        <title>Genome-scale phylogeny and comparative genomics of the fungal order Sordariales.</title>
        <authorList>
            <person name="Hensen N."/>
            <person name="Bonometti L."/>
            <person name="Westerberg I."/>
            <person name="Brannstrom I.O."/>
            <person name="Guillou S."/>
            <person name="Cros-Aarteil S."/>
            <person name="Calhoun S."/>
            <person name="Haridas S."/>
            <person name="Kuo A."/>
            <person name="Mondo S."/>
            <person name="Pangilinan J."/>
            <person name="Riley R."/>
            <person name="LaButti K."/>
            <person name="Andreopoulos B."/>
            <person name="Lipzen A."/>
            <person name="Chen C."/>
            <person name="Yan M."/>
            <person name="Daum C."/>
            <person name="Ng V."/>
            <person name="Clum A."/>
            <person name="Steindorff A."/>
            <person name="Ohm R.A."/>
            <person name="Martin F."/>
            <person name="Silar P."/>
            <person name="Natvig D.O."/>
            <person name="Lalanne C."/>
            <person name="Gautier V."/>
            <person name="Ament-Velasquez S.L."/>
            <person name="Kruys A."/>
            <person name="Hutchinson M.I."/>
            <person name="Powell A.J."/>
            <person name="Barry K."/>
            <person name="Miller A.N."/>
            <person name="Grigoriev I.V."/>
            <person name="Debuchy R."/>
            <person name="Gladieux P."/>
            <person name="Hiltunen Thoren M."/>
            <person name="Johannesson H."/>
        </authorList>
    </citation>
    <scope>NUCLEOTIDE SEQUENCE</scope>
    <source>
        <strain evidence="2">PSN243</strain>
    </source>
</reference>
<comment type="caution">
    <text evidence="2">The sequence shown here is derived from an EMBL/GenBank/DDBJ whole genome shotgun (WGS) entry which is preliminary data.</text>
</comment>
<feature type="signal peptide" evidence="1">
    <location>
        <begin position="1"/>
        <end position="19"/>
    </location>
</feature>
<gene>
    <name evidence="2" type="ORF">QBC34DRAFT_42919</name>
</gene>
<accession>A0AAV9G2P8</accession>
<dbReference type="EMBL" id="MU866048">
    <property type="protein sequence ID" value="KAK4441901.1"/>
    <property type="molecule type" value="Genomic_DNA"/>
</dbReference>
<keyword evidence="3" id="KW-1185">Reference proteome</keyword>